<organism evidence="10 11">
    <name type="scientific">Sphingobium phenoxybenzoativorans</name>
    <dbReference type="NCBI Taxonomy" id="1592790"/>
    <lineage>
        <taxon>Bacteria</taxon>
        <taxon>Pseudomonadati</taxon>
        <taxon>Pseudomonadota</taxon>
        <taxon>Alphaproteobacteria</taxon>
        <taxon>Sphingomonadales</taxon>
        <taxon>Sphingomonadaceae</taxon>
        <taxon>Sphingobium</taxon>
    </lineage>
</organism>
<sequence>MLMTDISQTKDHGLAVIRQEAEGLLQLADQLDDDFSRAVSKIVSTQGRVIVSGMGKSGHIGRKIAATLSATGSPAFFVHPAEASHGDLGLLKPTDTMLILSNSGATSELRPLIAYVKNLNAPMIGIASDADSLLMREADFRILLPKIPEACPELIAPTTSTTMMLAVGDALAIAAMRERGISRTELMQWHPGGSIGWRLLPVDSMLRKTGTLPLVTPTTGMRDVVLEMTSTGKGVAGVVDGEGNLVGIITDGDLRRSFDKMLIATAGEIMTASPKTVASGTRIEETLALMSEAKITVVFVMRADDPRKPAGVIHIHDIASI</sequence>
<evidence type="ECO:0000256" key="3">
    <source>
        <dbReference type="ARBA" id="ARBA00023122"/>
    </source>
</evidence>
<dbReference type="PROSITE" id="PS51464">
    <property type="entry name" value="SIS"/>
    <property type="match status" value="1"/>
</dbReference>
<dbReference type="CDD" id="cd04604">
    <property type="entry name" value="CBS_pair_SIS_assoc"/>
    <property type="match status" value="1"/>
</dbReference>
<dbReference type="InterPro" id="IPR046342">
    <property type="entry name" value="CBS_dom_sf"/>
</dbReference>
<evidence type="ECO:0000259" key="9">
    <source>
        <dbReference type="PROSITE" id="PS51464"/>
    </source>
</evidence>
<dbReference type="PIRSF" id="PIRSF004692">
    <property type="entry name" value="KdsD_KpsF"/>
    <property type="match status" value="1"/>
</dbReference>
<keyword evidence="10" id="KW-0413">Isomerase</keyword>
<dbReference type="PROSITE" id="PS51371">
    <property type="entry name" value="CBS"/>
    <property type="match status" value="2"/>
</dbReference>
<evidence type="ECO:0000313" key="11">
    <source>
        <dbReference type="Proteomes" id="UP000681425"/>
    </source>
</evidence>
<protein>
    <submittedName>
        <fullName evidence="10">KpsF/GutQ family sugar-phosphate isomerase</fullName>
    </submittedName>
</protein>
<reference evidence="10" key="1">
    <citation type="submission" date="2021-04" db="EMBL/GenBank/DDBJ databases">
        <title>Isolation of p-tert-butylphenol degrading bacteria Sphingobium phenoxybenzoativorans Tas13 from active sludge.</title>
        <authorList>
            <person name="Li Y."/>
        </authorList>
    </citation>
    <scope>NUCLEOTIDE SEQUENCE</scope>
    <source>
        <strain evidence="10">Tas13</strain>
    </source>
</reference>
<dbReference type="InterPro" id="IPR035474">
    <property type="entry name" value="SIS_Kpsf"/>
</dbReference>
<dbReference type="SUPFAM" id="SSF53697">
    <property type="entry name" value="SIS domain"/>
    <property type="match status" value="1"/>
</dbReference>
<dbReference type="InterPro" id="IPR001347">
    <property type="entry name" value="SIS_dom"/>
</dbReference>
<name>A0A975K3V6_9SPHN</name>
<dbReference type="Pfam" id="PF01380">
    <property type="entry name" value="SIS"/>
    <property type="match status" value="1"/>
</dbReference>
<dbReference type="GO" id="GO:0046872">
    <property type="term" value="F:metal ion binding"/>
    <property type="evidence" value="ECO:0007669"/>
    <property type="project" value="UniProtKB-KW"/>
</dbReference>
<evidence type="ECO:0000256" key="1">
    <source>
        <dbReference type="ARBA" id="ARBA00008165"/>
    </source>
</evidence>
<dbReference type="Gene3D" id="3.40.50.10490">
    <property type="entry name" value="Glucose-6-phosphate isomerase like protein, domain 1"/>
    <property type="match status" value="1"/>
</dbReference>
<accession>A0A975K3V6</accession>
<dbReference type="InterPro" id="IPR000644">
    <property type="entry name" value="CBS_dom"/>
</dbReference>
<evidence type="ECO:0000313" key="10">
    <source>
        <dbReference type="EMBL" id="QUT04385.1"/>
    </source>
</evidence>
<evidence type="ECO:0000256" key="7">
    <source>
        <dbReference type="PROSITE-ProRule" id="PRU00703"/>
    </source>
</evidence>
<comment type="similarity">
    <text evidence="1 4">Belongs to the SIS family. GutQ/KpsF subfamily.</text>
</comment>
<feature type="domain" description="CBS" evidence="8">
    <location>
        <begin position="205"/>
        <end position="265"/>
    </location>
</feature>
<feature type="domain" description="SIS" evidence="9">
    <location>
        <begin position="38"/>
        <end position="181"/>
    </location>
</feature>
<proteinExistence type="inferred from homology"/>
<keyword evidence="5" id="KW-0479">Metal-binding</keyword>
<gene>
    <name evidence="10" type="ORF">KFK14_15080</name>
</gene>
<dbReference type="GO" id="GO:0005975">
    <property type="term" value="P:carbohydrate metabolic process"/>
    <property type="evidence" value="ECO:0007669"/>
    <property type="project" value="InterPro"/>
</dbReference>
<dbReference type="KEGG" id="spph:KFK14_15080"/>
<dbReference type="FunFam" id="3.40.50.10490:FF:000011">
    <property type="entry name" value="Arabinose 5-phosphate isomerase"/>
    <property type="match status" value="1"/>
</dbReference>
<dbReference type="GO" id="GO:1901135">
    <property type="term" value="P:carbohydrate derivative metabolic process"/>
    <property type="evidence" value="ECO:0007669"/>
    <property type="project" value="InterPro"/>
</dbReference>
<keyword evidence="2" id="KW-0677">Repeat</keyword>
<dbReference type="Gene3D" id="3.10.580.10">
    <property type="entry name" value="CBS-domain"/>
    <property type="match status" value="1"/>
</dbReference>
<feature type="site" description="Catalytically relevant" evidence="6">
    <location>
        <position position="149"/>
    </location>
</feature>
<dbReference type="EMBL" id="CP073910">
    <property type="protein sequence ID" value="QUT04385.1"/>
    <property type="molecule type" value="Genomic_DNA"/>
</dbReference>
<dbReference type="GO" id="GO:0019146">
    <property type="term" value="F:arabinose-5-phosphate isomerase activity"/>
    <property type="evidence" value="ECO:0007669"/>
    <property type="project" value="UniProtKB-ARBA"/>
</dbReference>
<keyword evidence="5" id="KW-0862">Zinc</keyword>
<keyword evidence="3 7" id="KW-0129">CBS domain</keyword>
<dbReference type="Proteomes" id="UP000681425">
    <property type="component" value="Chromosome"/>
</dbReference>
<feature type="site" description="Catalytically relevant" evidence="6">
    <location>
        <position position="108"/>
    </location>
</feature>
<feature type="binding site" evidence="5">
    <location>
        <position position="79"/>
    </location>
    <ligand>
        <name>Zn(2+)</name>
        <dbReference type="ChEBI" id="CHEBI:29105"/>
    </ligand>
</feature>
<dbReference type="AlphaFoldDB" id="A0A975K3V6"/>
<dbReference type="InterPro" id="IPR046348">
    <property type="entry name" value="SIS_dom_sf"/>
</dbReference>
<dbReference type="InterPro" id="IPR050986">
    <property type="entry name" value="GutQ/KpsF_isomerases"/>
</dbReference>
<feature type="domain" description="CBS" evidence="8">
    <location>
        <begin position="270"/>
        <end position="321"/>
    </location>
</feature>
<dbReference type="InterPro" id="IPR004800">
    <property type="entry name" value="KdsD/KpsF-type"/>
</dbReference>
<dbReference type="PANTHER" id="PTHR42745:SF1">
    <property type="entry name" value="ARABINOSE 5-PHOSPHATE ISOMERASE KDSD"/>
    <property type="match status" value="1"/>
</dbReference>
<dbReference type="PANTHER" id="PTHR42745">
    <property type="match status" value="1"/>
</dbReference>
<dbReference type="GO" id="GO:0097367">
    <property type="term" value="F:carbohydrate derivative binding"/>
    <property type="evidence" value="ECO:0007669"/>
    <property type="project" value="InterPro"/>
</dbReference>
<evidence type="ECO:0000256" key="4">
    <source>
        <dbReference type="PIRNR" id="PIRNR004692"/>
    </source>
</evidence>
<dbReference type="Pfam" id="PF00571">
    <property type="entry name" value="CBS"/>
    <property type="match status" value="2"/>
</dbReference>
<dbReference type="NCBIfam" id="TIGR00393">
    <property type="entry name" value="kpsF"/>
    <property type="match status" value="1"/>
</dbReference>
<feature type="site" description="Catalytically relevant" evidence="6">
    <location>
        <position position="190"/>
    </location>
</feature>
<evidence type="ECO:0000256" key="6">
    <source>
        <dbReference type="PIRSR" id="PIRSR004692-3"/>
    </source>
</evidence>
<keyword evidence="11" id="KW-1185">Reference proteome</keyword>
<evidence type="ECO:0000256" key="5">
    <source>
        <dbReference type="PIRSR" id="PIRSR004692-2"/>
    </source>
</evidence>
<dbReference type="SMART" id="SM00116">
    <property type="entry name" value="CBS"/>
    <property type="match status" value="2"/>
</dbReference>
<evidence type="ECO:0000259" key="8">
    <source>
        <dbReference type="PROSITE" id="PS51371"/>
    </source>
</evidence>
<dbReference type="CDD" id="cd05014">
    <property type="entry name" value="SIS_Kpsf"/>
    <property type="match status" value="1"/>
</dbReference>
<feature type="site" description="Catalytically relevant" evidence="6">
    <location>
        <position position="56"/>
    </location>
</feature>
<evidence type="ECO:0000256" key="2">
    <source>
        <dbReference type="ARBA" id="ARBA00022737"/>
    </source>
</evidence>